<dbReference type="AlphaFoldDB" id="A0A3P3W728"/>
<dbReference type="Proteomes" id="UP000275719">
    <property type="component" value="Unassembled WGS sequence"/>
</dbReference>
<evidence type="ECO:0000256" key="1">
    <source>
        <dbReference type="SAM" id="Phobius"/>
    </source>
</evidence>
<proteinExistence type="predicted"/>
<keyword evidence="1" id="KW-0812">Transmembrane</keyword>
<dbReference type="EMBL" id="RQVQ01000013">
    <property type="protein sequence ID" value="RRJ90985.1"/>
    <property type="molecule type" value="Genomic_DNA"/>
</dbReference>
<reference evidence="2 3" key="1">
    <citation type="submission" date="2018-11" db="EMBL/GenBank/DDBJ databases">
        <title>Flavobacterium sp. nov., YIM 102701-2 draft genome.</title>
        <authorList>
            <person name="Li G."/>
            <person name="Jiang Y."/>
        </authorList>
    </citation>
    <scope>NUCLEOTIDE SEQUENCE [LARGE SCALE GENOMIC DNA]</scope>
    <source>
        <strain evidence="2 3">YIM 102701-2</strain>
    </source>
</reference>
<sequence length="451" mass="52440">MNQELWNRILAFDFDYPHSEYGFTTRLAKENFWTKKFTTDAILEYKKFMFLAAISNTMVSPSETVDVVWHQHLIFTKSYYKFCEILGKQIQHIPSTHNKEDFEKFKQAKEQTKILYEKEFGIQPENIWKFNNMFESLNLEKAKYKLRTFINFGIIAFVFSIFPAYFILNPFYVRIEGSAFIFLFFVLAFMVFFVLEIYNKNKLNQLISEIDKTSFLYELSPNELIYLKKQNLVNVINVSINELIKENVIKITDNRQIVLLKNEPIKSIEAFQIISLFPKNKTITYSNLISRLKFKPIFSNTGNSMDAVLKFITKSKKFNSLFYINFLFVAVLILLAFTRIITGLIHSKNILIIITLTIFLIIYSISFLNRLVKKVSTNIIPKYYMNHLIPKEKKESEWDYFLLGSSALLWTFKPIAEEFITEKNHSGSCSSCGTSCGTSCGSCGGCSGCGS</sequence>
<organism evidence="2 3">
    <name type="scientific">Paenimyroides tangerinum</name>
    <dbReference type="NCBI Taxonomy" id="2488728"/>
    <lineage>
        <taxon>Bacteria</taxon>
        <taxon>Pseudomonadati</taxon>
        <taxon>Bacteroidota</taxon>
        <taxon>Flavobacteriia</taxon>
        <taxon>Flavobacteriales</taxon>
        <taxon>Flavobacteriaceae</taxon>
        <taxon>Paenimyroides</taxon>
    </lineage>
</organism>
<name>A0A3P3W728_9FLAO</name>
<protein>
    <recommendedName>
        <fullName evidence="4">DUF1399 domain-containing protein</fullName>
    </recommendedName>
</protein>
<evidence type="ECO:0000313" key="2">
    <source>
        <dbReference type="EMBL" id="RRJ90985.1"/>
    </source>
</evidence>
<evidence type="ECO:0008006" key="4">
    <source>
        <dbReference type="Google" id="ProtNLM"/>
    </source>
</evidence>
<comment type="caution">
    <text evidence="2">The sequence shown here is derived from an EMBL/GenBank/DDBJ whole genome shotgun (WGS) entry which is preliminary data.</text>
</comment>
<gene>
    <name evidence="2" type="ORF">EG240_07225</name>
</gene>
<feature type="transmembrane region" description="Helical" evidence="1">
    <location>
        <begin position="350"/>
        <end position="372"/>
    </location>
</feature>
<keyword evidence="1" id="KW-1133">Transmembrane helix</keyword>
<feature type="transmembrane region" description="Helical" evidence="1">
    <location>
        <begin position="180"/>
        <end position="198"/>
    </location>
</feature>
<feature type="transmembrane region" description="Helical" evidence="1">
    <location>
        <begin position="149"/>
        <end position="168"/>
    </location>
</feature>
<feature type="transmembrane region" description="Helical" evidence="1">
    <location>
        <begin position="321"/>
        <end position="344"/>
    </location>
</feature>
<keyword evidence="1" id="KW-0472">Membrane</keyword>
<accession>A0A3P3W728</accession>
<keyword evidence="3" id="KW-1185">Reference proteome</keyword>
<evidence type="ECO:0000313" key="3">
    <source>
        <dbReference type="Proteomes" id="UP000275719"/>
    </source>
</evidence>
<dbReference type="OrthoDB" id="196672at2"/>
<dbReference type="RefSeq" id="WP_125018722.1">
    <property type="nucleotide sequence ID" value="NZ_RQVQ01000013.1"/>
</dbReference>